<dbReference type="Gene3D" id="3.40.50.10050">
    <property type="entry name" value="Translation initiation factor IF- 2, domain 3"/>
    <property type="match status" value="1"/>
</dbReference>
<dbReference type="InterPro" id="IPR015760">
    <property type="entry name" value="TIF_IF2"/>
</dbReference>
<keyword evidence="2 9" id="KW-0396">Initiation factor</keyword>
<dbReference type="Pfam" id="PF00009">
    <property type="entry name" value="GTP_EFTU"/>
    <property type="match status" value="1"/>
</dbReference>
<evidence type="ECO:0000256" key="6">
    <source>
        <dbReference type="ARBA" id="ARBA00025162"/>
    </source>
</evidence>
<dbReference type="FunFam" id="3.40.50.300:FF:000019">
    <property type="entry name" value="Translation initiation factor IF-2"/>
    <property type="match status" value="1"/>
</dbReference>
<dbReference type="InterPro" id="IPR006847">
    <property type="entry name" value="IF2_N"/>
</dbReference>
<dbReference type="InterPro" id="IPR036925">
    <property type="entry name" value="TIF_IF2_dom3_sf"/>
</dbReference>
<dbReference type="InterPro" id="IPR005225">
    <property type="entry name" value="Small_GTP-bd"/>
</dbReference>
<name>A0A4D6WNY2_9FLOR</name>
<dbReference type="Pfam" id="PF04760">
    <property type="entry name" value="IF2_N"/>
    <property type="match status" value="1"/>
</dbReference>
<keyword evidence="9" id="KW-0934">Plastid</keyword>
<dbReference type="Pfam" id="PF22042">
    <property type="entry name" value="EF-G_D2"/>
    <property type="match status" value="1"/>
</dbReference>
<dbReference type="InterPro" id="IPR023115">
    <property type="entry name" value="TIF_IF2_dom3"/>
</dbReference>
<gene>
    <name evidence="9" type="primary">infB</name>
</gene>
<dbReference type="GO" id="GO:0005829">
    <property type="term" value="C:cytosol"/>
    <property type="evidence" value="ECO:0007669"/>
    <property type="project" value="TreeGrafter"/>
</dbReference>
<reference evidence="9" key="2">
    <citation type="submission" date="2019-04" db="EMBL/GenBank/DDBJ databases">
        <authorList>
            <person name="Pasella M."/>
        </authorList>
    </citation>
    <scope>NUCLEOTIDE SEQUENCE</scope>
    <source>
        <strain evidence="9">PD2952</strain>
    </source>
</reference>
<dbReference type="SUPFAM" id="SSF52156">
    <property type="entry name" value="Initiation factor IF2/eIF5b, domain 3"/>
    <property type="match status" value="1"/>
</dbReference>
<evidence type="ECO:0000256" key="7">
    <source>
        <dbReference type="ARBA" id="ARBA00044105"/>
    </source>
</evidence>
<proteinExistence type="inferred from homology"/>
<evidence type="ECO:0000256" key="3">
    <source>
        <dbReference type="ARBA" id="ARBA00022741"/>
    </source>
</evidence>
<keyword evidence="5" id="KW-0342">GTP-binding</keyword>
<dbReference type="CDD" id="cd03692">
    <property type="entry name" value="mtIF2_IVc"/>
    <property type="match status" value="1"/>
</dbReference>
<dbReference type="InterPro" id="IPR000795">
    <property type="entry name" value="T_Tr_GTP-bd_dom"/>
</dbReference>
<dbReference type="Gene3D" id="3.40.50.300">
    <property type="entry name" value="P-loop containing nucleotide triphosphate hydrolases"/>
    <property type="match status" value="1"/>
</dbReference>
<dbReference type="CDD" id="cd03702">
    <property type="entry name" value="IF2_mtIF2_II"/>
    <property type="match status" value="1"/>
</dbReference>
<dbReference type="SUPFAM" id="SSF50447">
    <property type="entry name" value="Translation proteins"/>
    <property type="match status" value="2"/>
</dbReference>
<dbReference type="PRINTS" id="PR00315">
    <property type="entry name" value="ELONGATNFCT"/>
</dbReference>
<dbReference type="FunFam" id="2.40.30.10:FF:000008">
    <property type="entry name" value="Translation initiation factor IF-2"/>
    <property type="match status" value="1"/>
</dbReference>
<dbReference type="InterPro" id="IPR000178">
    <property type="entry name" value="TF_IF2_bacterial-like"/>
</dbReference>
<protein>
    <recommendedName>
        <fullName evidence="7">Translation initiation factor IF-2, chloroplastic</fullName>
    </recommendedName>
</protein>
<dbReference type="NCBIfam" id="TIGR00231">
    <property type="entry name" value="small_GTP"/>
    <property type="match status" value="1"/>
</dbReference>
<comment type="similarity">
    <text evidence="1">Belongs to the TRAFAC class translation factor GTPase superfamily. Classic translation factor GTPase family. IF-2 subfamily.</text>
</comment>
<evidence type="ECO:0000256" key="5">
    <source>
        <dbReference type="ARBA" id="ARBA00023134"/>
    </source>
</evidence>
<dbReference type="Pfam" id="PF11987">
    <property type="entry name" value="IF-2"/>
    <property type="match status" value="1"/>
</dbReference>
<reference evidence="9" key="1">
    <citation type="journal article" date="2019" name="Mol. Phylogenet. Evol.">
        <title>Morphological evolution and classification of the red algal order Ceramiales inferred using plastid phylogenomics.</title>
        <authorList>
            <person name="Diaz-Tapia P."/>
            <person name="Pasella M.M."/>
            <person name="Verbruggen H."/>
            <person name="Maggs C.A."/>
        </authorList>
    </citation>
    <scope>NUCLEOTIDE SEQUENCE</scope>
    <source>
        <strain evidence="9">PD2952</strain>
    </source>
</reference>
<dbReference type="PANTHER" id="PTHR43381:SF5">
    <property type="entry name" value="TR-TYPE G DOMAIN-CONTAINING PROTEIN"/>
    <property type="match status" value="1"/>
</dbReference>
<dbReference type="InterPro" id="IPR027417">
    <property type="entry name" value="P-loop_NTPase"/>
</dbReference>
<dbReference type="SUPFAM" id="SSF52540">
    <property type="entry name" value="P-loop containing nucleoside triphosphate hydrolases"/>
    <property type="match status" value="1"/>
</dbReference>
<dbReference type="AlphaFoldDB" id="A0A4D6WNY2"/>
<dbReference type="CDD" id="cd01887">
    <property type="entry name" value="IF2_eIF5B"/>
    <property type="match status" value="1"/>
</dbReference>
<feature type="domain" description="Tr-type G" evidence="8">
    <location>
        <begin position="222"/>
        <end position="393"/>
    </location>
</feature>
<dbReference type="PROSITE" id="PS51722">
    <property type="entry name" value="G_TR_2"/>
    <property type="match status" value="1"/>
</dbReference>
<dbReference type="InterPro" id="IPR053905">
    <property type="entry name" value="EF-G-like_DII"/>
</dbReference>
<evidence type="ECO:0000256" key="1">
    <source>
        <dbReference type="ARBA" id="ARBA00007733"/>
    </source>
</evidence>
<dbReference type="GO" id="GO:0003743">
    <property type="term" value="F:translation initiation factor activity"/>
    <property type="evidence" value="ECO:0007669"/>
    <property type="project" value="UniProtKB-KW"/>
</dbReference>
<dbReference type="NCBIfam" id="TIGR00487">
    <property type="entry name" value="IF-2"/>
    <property type="match status" value="1"/>
</dbReference>
<geneLocation type="plastid" evidence="9"/>
<dbReference type="GO" id="GO:0003924">
    <property type="term" value="F:GTPase activity"/>
    <property type="evidence" value="ECO:0007669"/>
    <property type="project" value="InterPro"/>
</dbReference>
<accession>A0A4D6WNY2</accession>
<dbReference type="FunFam" id="3.40.50.10050:FF:000001">
    <property type="entry name" value="Translation initiation factor IF-2"/>
    <property type="match status" value="1"/>
</dbReference>
<dbReference type="InterPro" id="IPR009000">
    <property type="entry name" value="Transl_B-barrel_sf"/>
</dbReference>
<evidence type="ECO:0000256" key="4">
    <source>
        <dbReference type="ARBA" id="ARBA00022917"/>
    </source>
</evidence>
<dbReference type="Gene3D" id="2.40.30.10">
    <property type="entry name" value="Translation factors"/>
    <property type="match status" value="2"/>
</dbReference>
<keyword evidence="4" id="KW-0648">Protein biosynthesis</keyword>
<organism evidence="9">
    <name type="scientific">Crouania attenuata</name>
    <dbReference type="NCBI Taxonomy" id="42002"/>
    <lineage>
        <taxon>Eukaryota</taxon>
        <taxon>Rhodophyta</taxon>
        <taxon>Florideophyceae</taxon>
        <taxon>Rhodymeniophycidae</taxon>
        <taxon>Ceramiales</taxon>
        <taxon>Callithamniaceae</taxon>
        <taxon>Crouania</taxon>
    </lineage>
</organism>
<dbReference type="InterPro" id="IPR044145">
    <property type="entry name" value="IF2_II"/>
</dbReference>
<evidence type="ECO:0000259" key="8">
    <source>
        <dbReference type="PROSITE" id="PS51722"/>
    </source>
</evidence>
<dbReference type="GO" id="GO:0005525">
    <property type="term" value="F:GTP binding"/>
    <property type="evidence" value="ECO:0007669"/>
    <property type="project" value="UniProtKB-KW"/>
</dbReference>
<evidence type="ECO:0000313" key="9">
    <source>
        <dbReference type="EMBL" id="QCI05389.1"/>
    </source>
</evidence>
<evidence type="ECO:0000256" key="2">
    <source>
        <dbReference type="ARBA" id="ARBA00022540"/>
    </source>
</evidence>
<dbReference type="EMBL" id="MK814632">
    <property type="protein sequence ID" value="QCI05389.1"/>
    <property type="molecule type" value="Genomic_DNA"/>
</dbReference>
<sequence>MNLNSPKLIISQSTRYSVKLDNVIDLNDVAIKIPRDNDLSNKSSKKNKIHLQSDIVTDAKKTKLKLAKKSRRPVDLDNENKFSAKKQGIINDDNISLDVIKKPKLKKKSKNKFNGSTQNLSVDKLTSDNLIQQDKKILIIQPLTIEELAFQLNIPATEIIMYLFLQGISVTINQVIDVSIAIDIAKHYNFELLDPVEDQIRNNVYIKPNLDAKSLIETGQFTRPPIIAILGHVDHGKTTLLDAILNTTLVDKEYGGITQSINGYTIDHLWNNTMYRLMIVDTPGHDAFIGMRSRGIEITDIALLIVAADDGLKTQTIECIRNILSHNLPYIVVINKVDKPKIDLQKIKEQLAEYGMVDKKWGGEALIVEVSALHNKNIDLLISSICKQSHSLHLGAQPEQLAQGTVLESSIDRKKGVIANLVVKNGTLNIGDYCIVDNMYCKVKNLLDCFGSSIKSASPSAIVQMLGFSSTPIAGSKFHCASTEKDAKLYIAQNKNSFNTFSNIPRNPLSLLNNRVTFTNYGQKIEGKTINLLLKADTQGAIEAVINAFNQISQKKVQINVLVANSGIITNSDLDLAQASNAIIIGFNIEISSHIDLLIKKYNILVKNFYIIYNLLDFVKGQMLDLIDPEYDKVFLGRAIVQTVFHINKGLVAGCVVEKGKLQKESHIHILRSDEIIYKCLLTSLKRIKDDVNEVPSGNECGVMCTEYNLWKQNDIIEAYTLIEKSKTL</sequence>
<keyword evidence="3" id="KW-0547">Nucleotide-binding</keyword>
<dbReference type="PANTHER" id="PTHR43381">
    <property type="entry name" value="TRANSLATION INITIATION FACTOR IF-2-RELATED"/>
    <property type="match status" value="1"/>
</dbReference>
<comment type="function">
    <text evidence="6">One of the essential components for the initiation of protein synthesis. Protects formylmethionyl-tRNA from spontaneous hydrolysis and promotes its binding to the 30S ribosomal subunits. Also involved in the hydrolysis of GTP during the formation of the 70S ribosomal complex.</text>
</comment>